<feature type="transmembrane region" description="Helical" evidence="2">
    <location>
        <begin position="40"/>
        <end position="57"/>
    </location>
</feature>
<dbReference type="PANTHER" id="PTHR34703">
    <property type="entry name" value="ANTIPORTER SUBUNIT MNHG2-RELATED"/>
    <property type="match status" value="1"/>
</dbReference>
<evidence type="ECO:0000313" key="4">
    <source>
        <dbReference type="Proteomes" id="UP000184248"/>
    </source>
</evidence>
<feature type="region of interest" description="Disordered" evidence="1">
    <location>
        <begin position="114"/>
        <end position="133"/>
    </location>
</feature>
<dbReference type="PANTHER" id="PTHR34703:SF1">
    <property type="entry name" value="ANTIPORTER SUBUNIT MNHG2-RELATED"/>
    <property type="match status" value="1"/>
</dbReference>
<organism evidence="3 4">
    <name type="scientific">Halomonas caseinilytica</name>
    <dbReference type="NCBI Taxonomy" id="438744"/>
    <lineage>
        <taxon>Bacteria</taxon>
        <taxon>Pseudomonadati</taxon>
        <taxon>Pseudomonadota</taxon>
        <taxon>Gammaproteobacteria</taxon>
        <taxon>Oceanospirillales</taxon>
        <taxon>Halomonadaceae</taxon>
        <taxon>Halomonas</taxon>
    </lineage>
</organism>
<dbReference type="GO" id="GO:0015385">
    <property type="term" value="F:sodium:proton antiporter activity"/>
    <property type="evidence" value="ECO:0007669"/>
    <property type="project" value="TreeGrafter"/>
</dbReference>
<keyword evidence="2" id="KW-0812">Transmembrane</keyword>
<dbReference type="RefSeq" id="WP_064699181.1">
    <property type="nucleotide sequence ID" value="NZ_BDEO01000006.1"/>
</dbReference>
<dbReference type="OrthoDB" id="9813804at2"/>
<dbReference type="InterPro" id="IPR005133">
    <property type="entry name" value="PhaG_MnhG_YufB"/>
</dbReference>
<dbReference type="AlphaFoldDB" id="A0A1M6SSM7"/>
<accession>A0A1M6SSM7</accession>
<dbReference type="Proteomes" id="UP000184248">
    <property type="component" value="Unassembled WGS sequence"/>
</dbReference>
<keyword evidence="4" id="KW-1185">Reference proteome</keyword>
<dbReference type="Pfam" id="PF03334">
    <property type="entry name" value="PhaG_MnhG_YufB"/>
    <property type="match status" value="1"/>
</dbReference>
<feature type="transmembrane region" description="Helical" evidence="2">
    <location>
        <begin position="6"/>
        <end position="28"/>
    </location>
</feature>
<protein>
    <submittedName>
        <fullName evidence="3">Multicomponent Na+:H+ antiporter subunit G</fullName>
    </submittedName>
</protein>
<dbReference type="NCBIfam" id="NF009314">
    <property type="entry name" value="PRK12674.1-2"/>
    <property type="match status" value="1"/>
</dbReference>
<evidence type="ECO:0000313" key="3">
    <source>
        <dbReference type="EMBL" id="SHK47734.1"/>
    </source>
</evidence>
<feature type="transmembrane region" description="Helical" evidence="2">
    <location>
        <begin position="63"/>
        <end position="83"/>
    </location>
</feature>
<reference evidence="4" key="1">
    <citation type="submission" date="2016-11" db="EMBL/GenBank/DDBJ databases">
        <authorList>
            <person name="Varghese N."/>
            <person name="Submissions S."/>
        </authorList>
    </citation>
    <scope>NUCLEOTIDE SEQUENCE [LARGE SCALE GENOMIC DNA]</scope>
    <source>
        <strain evidence="4">ALO Sharm</strain>
    </source>
</reference>
<proteinExistence type="predicted"/>
<name>A0A1M6SSM7_9GAMM</name>
<keyword evidence="2" id="KW-1133">Transmembrane helix</keyword>
<dbReference type="EMBL" id="FRAL01000003">
    <property type="protein sequence ID" value="SHK47734.1"/>
    <property type="molecule type" value="Genomic_DNA"/>
</dbReference>
<evidence type="ECO:0000256" key="1">
    <source>
        <dbReference type="SAM" id="MobiDB-lite"/>
    </source>
</evidence>
<keyword evidence="2" id="KW-0472">Membrane</keyword>
<sequence>MIEWFVAGLTLIGAAFMCLAALGVLRLPDLLTRMHATTKAATLGVSLVMLAVALHFAEEAVVARAFGIILFIMMTAPVAAHAIGRAGYFVGARLWDGTLKDELKPHYDPLSHRLDSGLDSERGDQADVSDREK</sequence>
<gene>
    <name evidence="3" type="ORF">SAMN05192556_103103</name>
</gene>
<dbReference type="NCBIfam" id="TIGR01300">
    <property type="entry name" value="CPA3_mnhG_phaG"/>
    <property type="match status" value="1"/>
</dbReference>
<evidence type="ECO:0000256" key="2">
    <source>
        <dbReference type="SAM" id="Phobius"/>
    </source>
</evidence>